<dbReference type="AlphaFoldDB" id="A0A6M1RPI7"/>
<dbReference type="PANTHER" id="PTHR30562:SF1">
    <property type="entry name" value="UVRABC SYSTEM PROTEIN C"/>
    <property type="match status" value="1"/>
</dbReference>
<dbReference type="InterPro" id="IPR050066">
    <property type="entry name" value="UvrABC_protein_C"/>
</dbReference>
<dbReference type="Gene3D" id="3.40.1440.10">
    <property type="entry name" value="GIY-YIG endonuclease"/>
    <property type="match status" value="1"/>
</dbReference>
<dbReference type="InterPro" id="IPR010994">
    <property type="entry name" value="RuvA_2-like"/>
</dbReference>
<dbReference type="SMART" id="SM00278">
    <property type="entry name" value="HhH1"/>
    <property type="match status" value="2"/>
</dbReference>
<evidence type="ECO:0000256" key="3">
    <source>
        <dbReference type="ARBA" id="ARBA00022769"/>
    </source>
</evidence>
<feature type="domain" description="UvrC family homology region profile" evidence="11">
    <location>
        <begin position="264"/>
        <end position="415"/>
    </location>
</feature>
<keyword evidence="6" id="KW-0742">SOS response</keyword>
<dbReference type="EMBL" id="JAAKYA010000053">
    <property type="protein sequence ID" value="NGO39449.1"/>
    <property type="molecule type" value="Genomic_DNA"/>
</dbReference>
<dbReference type="InterPro" id="IPR036876">
    <property type="entry name" value="UVR_dom_sf"/>
</dbReference>
<accession>A0A6M1RPI7</accession>
<keyword evidence="7" id="KW-0175">Coiled coil</keyword>
<comment type="caution">
    <text evidence="12">The sequence shown here is derived from an EMBL/GenBank/DDBJ whole genome shotgun (WGS) entry which is preliminary data.</text>
</comment>
<dbReference type="SUPFAM" id="SSF82771">
    <property type="entry name" value="GIY-YIG endonuclease"/>
    <property type="match status" value="1"/>
</dbReference>
<dbReference type="Proteomes" id="UP000477311">
    <property type="component" value="Unassembled WGS sequence"/>
</dbReference>
<keyword evidence="3" id="KW-0228">DNA excision</keyword>
<feature type="domain" description="UVR" evidence="9">
    <location>
        <begin position="208"/>
        <end position="243"/>
    </location>
</feature>
<evidence type="ECO:0000256" key="1">
    <source>
        <dbReference type="ARBA" id="ARBA00022490"/>
    </source>
</evidence>
<evidence type="ECO:0000256" key="5">
    <source>
        <dbReference type="ARBA" id="ARBA00023204"/>
    </source>
</evidence>
<feature type="coiled-coil region" evidence="7">
    <location>
        <begin position="200"/>
        <end position="227"/>
    </location>
</feature>
<dbReference type="Gene3D" id="1.10.150.20">
    <property type="entry name" value="5' to 3' exonuclease, C-terminal subdomain"/>
    <property type="match status" value="1"/>
</dbReference>
<dbReference type="InterPro" id="IPR047296">
    <property type="entry name" value="GIY-YIG_UvrC_Cho"/>
</dbReference>
<evidence type="ECO:0000313" key="12">
    <source>
        <dbReference type="EMBL" id="NGO39449.1"/>
    </source>
</evidence>
<feature type="compositionally biased region" description="Low complexity" evidence="8">
    <location>
        <begin position="550"/>
        <end position="562"/>
    </location>
</feature>
<dbReference type="InterPro" id="IPR000305">
    <property type="entry name" value="GIY-YIG_endonuc"/>
</dbReference>
<keyword evidence="1" id="KW-0963">Cytoplasm</keyword>
<evidence type="ECO:0000256" key="6">
    <source>
        <dbReference type="ARBA" id="ARBA00023236"/>
    </source>
</evidence>
<reference evidence="12 13" key="1">
    <citation type="submission" date="2020-02" db="EMBL/GenBank/DDBJ databases">
        <title>Draft genome sequence of Limisphaera ngatamarikiensis NGM72.4T, a thermophilic Verrucomicrobia grouped in subdivision 3.</title>
        <authorList>
            <person name="Carere C.R."/>
            <person name="Steen J."/>
            <person name="Hugenholtz P."/>
            <person name="Stott M.B."/>
        </authorList>
    </citation>
    <scope>NUCLEOTIDE SEQUENCE [LARGE SCALE GENOMIC DNA]</scope>
    <source>
        <strain evidence="12 13">NGM72.4</strain>
    </source>
</reference>
<dbReference type="GO" id="GO:0003677">
    <property type="term" value="F:DNA binding"/>
    <property type="evidence" value="ECO:0007669"/>
    <property type="project" value="InterPro"/>
</dbReference>
<evidence type="ECO:0000313" key="13">
    <source>
        <dbReference type="Proteomes" id="UP000477311"/>
    </source>
</evidence>
<feature type="region of interest" description="Disordered" evidence="8">
    <location>
        <begin position="537"/>
        <end position="569"/>
    </location>
</feature>
<dbReference type="InterPro" id="IPR001943">
    <property type="entry name" value="UVR_dom"/>
</dbReference>
<gene>
    <name evidence="12" type="ORF">G4L39_08570</name>
</gene>
<dbReference type="InterPro" id="IPR038476">
    <property type="entry name" value="UvrC_RNase_H_dom_sf"/>
</dbReference>
<dbReference type="Pfam" id="PF08459">
    <property type="entry name" value="UvrC_RNaseH_dom"/>
    <property type="match status" value="1"/>
</dbReference>
<name>A0A6M1RPI7_9BACT</name>
<dbReference type="GO" id="GO:0006289">
    <property type="term" value="P:nucleotide-excision repair"/>
    <property type="evidence" value="ECO:0007669"/>
    <property type="project" value="InterPro"/>
</dbReference>
<dbReference type="FunFam" id="3.40.1440.10:FF:000001">
    <property type="entry name" value="UvrABC system protein C"/>
    <property type="match status" value="1"/>
</dbReference>
<dbReference type="GO" id="GO:0009380">
    <property type="term" value="C:excinuclease repair complex"/>
    <property type="evidence" value="ECO:0007669"/>
    <property type="project" value="TreeGrafter"/>
</dbReference>
<proteinExistence type="predicted"/>
<dbReference type="Pfam" id="PF01541">
    <property type="entry name" value="GIY-YIG"/>
    <property type="match status" value="1"/>
</dbReference>
<dbReference type="CDD" id="cd10434">
    <property type="entry name" value="GIY-YIG_UvrC_Cho"/>
    <property type="match status" value="1"/>
</dbReference>
<dbReference type="GO" id="GO:0009432">
    <property type="term" value="P:SOS response"/>
    <property type="evidence" value="ECO:0007669"/>
    <property type="project" value="UniProtKB-KW"/>
</dbReference>
<dbReference type="SUPFAM" id="SSF47781">
    <property type="entry name" value="RuvA domain 2-like"/>
    <property type="match status" value="1"/>
</dbReference>
<keyword evidence="5" id="KW-0234">DNA repair</keyword>
<dbReference type="SMART" id="SM00465">
    <property type="entry name" value="GIYc"/>
    <property type="match status" value="1"/>
</dbReference>
<feature type="domain" description="GIY-YIG" evidence="10">
    <location>
        <begin position="16"/>
        <end position="97"/>
    </location>
</feature>
<evidence type="ECO:0000259" key="11">
    <source>
        <dbReference type="PROSITE" id="PS50165"/>
    </source>
</evidence>
<sequence length="569" mass="63948">MTVSEHLREKLRTVPHRPGVYLMKDRLGTVIYVGKARDLRKRLSQYFHPSHRMAWDPKLTALIESIHDFDVHVVRSEPEALLLEGKLIKEFKPRYNVSFRDDKRFLMVKVNLNDPIPRFTFTRIRAPDGSLYFGPFPSSTALRQVMDLVRRRFHLRGCTPLTPTEADYRHCLYAHLQHCTAPCIGNVTAEQYRQQVLAACEFLQGRCREVESQLEAAMREAAAKQEYERAAHLRDLLFALRETTRKQERFERIPYSLPVAVDPERDLAALAEVLGLPAPPERIDGFDISNISGSLKVASVVRFRRGRPDRAHYRRLQIKTVEGQDDFACMAEAVRRRYRRLLQELHPDNPSRAAGGEAVPDDAEGVDPVPAELQQLIQETSRAVREGRTAERPAPAGLPDLILIDGGKGQLNAARAELEKLGLGHIPVIGLAKEFEEIYRPGESEPLRLGLDHPALKLLQRIRDESHRVANAYNAQLRLRKISESVLDEFPGIGPVRKAALLKHFGSVQRLRQATVEEIAEVPGFGPRLASELRKFLDARNPANKPEGVTSTAPADSAGASSPSPPTAG</sequence>
<evidence type="ECO:0000256" key="7">
    <source>
        <dbReference type="SAM" id="Coils"/>
    </source>
</evidence>
<dbReference type="InterPro" id="IPR003583">
    <property type="entry name" value="Hlx-hairpin-Hlx_DNA-bd_motif"/>
</dbReference>
<dbReference type="PROSITE" id="PS50151">
    <property type="entry name" value="UVR"/>
    <property type="match status" value="1"/>
</dbReference>
<keyword evidence="13" id="KW-1185">Reference proteome</keyword>
<evidence type="ECO:0000259" key="9">
    <source>
        <dbReference type="PROSITE" id="PS50151"/>
    </source>
</evidence>
<dbReference type="RefSeq" id="WP_165107470.1">
    <property type="nucleotide sequence ID" value="NZ_JAAKYA010000053.1"/>
</dbReference>
<dbReference type="InterPro" id="IPR035901">
    <property type="entry name" value="GIY-YIG_endonuc_sf"/>
</dbReference>
<dbReference type="SUPFAM" id="SSF46600">
    <property type="entry name" value="C-terminal UvrC-binding domain of UvrB"/>
    <property type="match status" value="1"/>
</dbReference>
<evidence type="ECO:0000259" key="10">
    <source>
        <dbReference type="PROSITE" id="PS50164"/>
    </source>
</evidence>
<dbReference type="Pfam" id="PF02151">
    <property type="entry name" value="UVR"/>
    <property type="match status" value="1"/>
</dbReference>
<evidence type="ECO:0000256" key="8">
    <source>
        <dbReference type="SAM" id="MobiDB-lite"/>
    </source>
</evidence>
<keyword evidence="4" id="KW-0267">Excision nuclease</keyword>
<dbReference type="Pfam" id="PF14520">
    <property type="entry name" value="HHH_5"/>
    <property type="match status" value="1"/>
</dbReference>
<dbReference type="Gene3D" id="3.30.420.340">
    <property type="entry name" value="UvrC, RNAse H endonuclease domain"/>
    <property type="match status" value="1"/>
</dbReference>
<dbReference type="GO" id="GO:0009381">
    <property type="term" value="F:excinuclease ABC activity"/>
    <property type="evidence" value="ECO:0007669"/>
    <property type="project" value="InterPro"/>
</dbReference>
<dbReference type="PANTHER" id="PTHR30562">
    <property type="entry name" value="UVRC/OXIDOREDUCTASE"/>
    <property type="match status" value="1"/>
</dbReference>
<dbReference type="Gene3D" id="4.10.860.10">
    <property type="entry name" value="UVR domain"/>
    <property type="match status" value="1"/>
</dbReference>
<organism evidence="12 13">
    <name type="scientific">Limisphaera ngatamarikiensis</name>
    <dbReference type="NCBI Taxonomy" id="1324935"/>
    <lineage>
        <taxon>Bacteria</taxon>
        <taxon>Pseudomonadati</taxon>
        <taxon>Verrucomicrobiota</taxon>
        <taxon>Verrucomicrobiia</taxon>
        <taxon>Limisphaerales</taxon>
        <taxon>Limisphaeraceae</taxon>
        <taxon>Limisphaera</taxon>
    </lineage>
</organism>
<keyword evidence="2" id="KW-0227">DNA damage</keyword>
<dbReference type="PROSITE" id="PS50164">
    <property type="entry name" value="GIY_YIG"/>
    <property type="match status" value="1"/>
</dbReference>
<evidence type="ECO:0000256" key="4">
    <source>
        <dbReference type="ARBA" id="ARBA00022881"/>
    </source>
</evidence>
<evidence type="ECO:0000256" key="2">
    <source>
        <dbReference type="ARBA" id="ARBA00022763"/>
    </source>
</evidence>
<dbReference type="PROSITE" id="PS50165">
    <property type="entry name" value="UVRC"/>
    <property type="match status" value="1"/>
</dbReference>
<dbReference type="InterPro" id="IPR001162">
    <property type="entry name" value="UvrC_RNase_H_dom"/>
</dbReference>
<protein>
    <submittedName>
        <fullName evidence="12">Excinuclease ABC subunit UvrC</fullName>
    </submittedName>
</protein>